<protein>
    <submittedName>
        <fullName evidence="1">Uncharacterized protein</fullName>
    </submittedName>
</protein>
<comment type="caution">
    <text evidence="1">The sequence shown here is derived from an EMBL/GenBank/DDBJ whole genome shotgun (WGS) entry which is preliminary data.</text>
</comment>
<dbReference type="AlphaFoldDB" id="A0AA38YIE7"/>
<keyword evidence="2" id="KW-1185">Reference proteome</keyword>
<proteinExistence type="predicted"/>
<gene>
    <name evidence="1" type="ORF">PVL29_027144</name>
</gene>
<dbReference type="EMBL" id="JARBHA010000020">
    <property type="protein sequence ID" value="KAJ9671023.1"/>
    <property type="molecule type" value="Genomic_DNA"/>
</dbReference>
<organism evidence="1 2">
    <name type="scientific">Vitis rotundifolia</name>
    <name type="common">Muscadine grape</name>
    <dbReference type="NCBI Taxonomy" id="103349"/>
    <lineage>
        <taxon>Eukaryota</taxon>
        <taxon>Viridiplantae</taxon>
        <taxon>Streptophyta</taxon>
        <taxon>Embryophyta</taxon>
        <taxon>Tracheophyta</taxon>
        <taxon>Spermatophyta</taxon>
        <taxon>Magnoliopsida</taxon>
        <taxon>eudicotyledons</taxon>
        <taxon>Gunneridae</taxon>
        <taxon>Pentapetalae</taxon>
        <taxon>rosids</taxon>
        <taxon>Vitales</taxon>
        <taxon>Vitaceae</taxon>
        <taxon>Viteae</taxon>
        <taxon>Vitis</taxon>
    </lineage>
</organism>
<sequence>MCFQNLLKASACSQLTCLLGSPFHWTRYSITGGTPCLLVTRSARIFFTFFSREASDGCRPVRFRCLECCFLLPIKFTFPLVTSSMCVRATSARSPFASFTCTPDSEKVLGVLGFGLNWRAPSSCIEPICASSSCSLSSIMALSAFLFGQSRAECGPSHRKHLILGVNSFLSALPLPSRTLGVLPDPFLGALWSLGTSSPPPMAWLSSKDSTLKESPLL</sequence>
<dbReference type="Proteomes" id="UP001168098">
    <property type="component" value="Unassembled WGS sequence"/>
</dbReference>
<accession>A0AA38YIE7</accession>
<name>A0AA38YIE7_VITRO</name>
<evidence type="ECO:0000313" key="2">
    <source>
        <dbReference type="Proteomes" id="UP001168098"/>
    </source>
</evidence>
<reference evidence="1 2" key="1">
    <citation type="journal article" date="2023" name="BMC Biotechnol.">
        <title>Vitis rotundifolia cv Carlos genome sequencing.</title>
        <authorList>
            <person name="Huff M."/>
            <person name="Hulse-Kemp A."/>
            <person name="Scheffler B."/>
            <person name="Youngblood R."/>
            <person name="Simpson S."/>
            <person name="Babiker E."/>
            <person name="Staton M."/>
        </authorList>
    </citation>
    <scope>NUCLEOTIDE SEQUENCE [LARGE SCALE GENOMIC DNA]</scope>
    <source>
        <tissue evidence="1">Leaf</tissue>
    </source>
</reference>
<evidence type="ECO:0000313" key="1">
    <source>
        <dbReference type="EMBL" id="KAJ9671023.1"/>
    </source>
</evidence>